<dbReference type="Proteomes" id="UP000467841">
    <property type="component" value="Unassembled WGS sequence"/>
</dbReference>
<dbReference type="EMBL" id="CACVBM020001051">
    <property type="protein sequence ID" value="CAA7026533.1"/>
    <property type="molecule type" value="Genomic_DNA"/>
</dbReference>
<accession>A0A6D2IN64</accession>
<sequence>MGVSKRSRRRYKCGEDTIWSVRLRLGSLRSLARGFALLGSFIRVGERSPLSRLSIRLGISFSIGIDDGRGKYSFIVVRYPFDSEAALSDHEKYAKREKEKETGETA</sequence>
<comment type="caution">
    <text evidence="1">The sequence shown here is derived from an EMBL/GenBank/DDBJ whole genome shotgun (WGS) entry which is preliminary data.</text>
</comment>
<protein>
    <submittedName>
        <fullName evidence="1">Uncharacterized protein</fullName>
    </submittedName>
</protein>
<name>A0A6D2IN64_9BRAS</name>
<dbReference type="OrthoDB" id="10265489at2759"/>
<evidence type="ECO:0000313" key="1">
    <source>
        <dbReference type="EMBL" id="CAA7026533.1"/>
    </source>
</evidence>
<evidence type="ECO:0000313" key="2">
    <source>
        <dbReference type="Proteomes" id="UP000467841"/>
    </source>
</evidence>
<proteinExistence type="predicted"/>
<organism evidence="1 2">
    <name type="scientific">Microthlaspi erraticum</name>
    <dbReference type="NCBI Taxonomy" id="1685480"/>
    <lineage>
        <taxon>Eukaryota</taxon>
        <taxon>Viridiplantae</taxon>
        <taxon>Streptophyta</taxon>
        <taxon>Embryophyta</taxon>
        <taxon>Tracheophyta</taxon>
        <taxon>Spermatophyta</taxon>
        <taxon>Magnoliopsida</taxon>
        <taxon>eudicotyledons</taxon>
        <taxon>Gunneridae</taxon>
        <taxon>Pentapetalae</taxon>
        <taxon>rosids</taxon>
        <taxon>malvids</taxon>
        <taxon>Brassicales</taxon>
        <taxon>Brassicaceae</taxon>
        <taxon>Coluteocarpeae</taxon>
        <taxon>Microthlaspi</taxon>
    </lineage>
</organism>
<reference evidence="1" key="1">
    <citation type="submission" date="2020-01" db="EMBL/GenBank/DDBJ databases">
        <authorList>
            <person name="Mishra B."/>
        </authorList>
    </citation>
    <scope>NUCLEOTIDE SEQUENCE [LARGE SCALE GENOMIC DNA]</scope>
</reference>
<gene>
    <name evidence="1" type="ORF">MERR_LOCUS13768</name>
</gene>
<dbReference type="AlphaFoldDB" id="A0A6D2IN64"/>
<keyword evidence="2" id="KW-1185">Reference proteome</keyword>